<evidence type="ECO:0000256" key="3">
    <source>
        <dbReference type="ARBA" id="ARBA00022777"/>
    </source>
</evidence>
<evidence type="ECO:0000256" key="6">
    <source>
        <dbReference type="SAM" id="MobiDB-lite"/>
    </source>
</evidence>
<dbReference type="PANTHER" id="PTHR44329">
    <property type="entry name" value="SERINE/THREONINE-PROTEIN KINASE TNNI3K-RELATED"/>
    <property type="match status" value="1"/>
</dbReference>
<dbReference type="Pfam" id="PF00069">
    <property type="entry name" value="Pkinase"/>
    <property type="match status" value="1"/>
</dbReference>
<dbReference type="AlphaFoldDB" id="A0AAW1PPU4"/>
<dbReference type="SUPFAM" id="SSF56112">
    <property type="entry name" value="Protein kinase-like (PK-like)"/>
    <property type="match status" value="1"/>
</dbReference>
<feature type="compositionally biased region" description="Low complexity" evidence="6">
    <location>
        <begin position="348"/>
        <end position="357"/>
    </location>
</feature>
<keyword evidence="7" id="KW-1133">Transmembrane helix</keyword>
<evidence type="ECO:0000256" key="7">
    <source>
        <dbReference type="SAM" id="Phobius"/>
    </source>
</evidence>
<evidence type="ECO:0000313" key="10">
    <source>
        <dbReference type="Proteomes" id="UP001465755"/>
    </source>
</evidence>
<keyword evidence="4 5" id="KW-0067">ATP-binding</keyword>
<proteinExistence type="predicted"/>
<sequence>MRPQEGTSRPERLAASAGAVIVAAAVSLLIVPCRSEATASQSGTIGQQSYNARNVSELFAVMQNNQASYNVTVAADLHLTNLDWPSTVRLAPGSTVYLIGDGDKPGSTIFDFGNLVNAIQVPSGATFGNQNLLVTGLSWPARGSQEISNLPECQDCLPYPSVIAYPNSTLVDYNVGYEIEPSYFHVNCSTWTENFMTNVKDLPGYTTNQSSDGLNLTLASATPEPAIDHGFAVSGNVSGGAAALTLVLIGSETTYCYETMEARPNTYSPQIHIDQLASNSTGSGSTASQSSSGSGKLSGGGIAGIVVGSVVGAALLAILGFFILRRFASPQAEKQKALDAGLLGTGGSTTNTTNTNSDESKGRQSPPDVVPHQWQLASPPMQLQAAAQRSGISACTSNWGDGSSVGQLEGSPTHNVEVDRCTMQFDWHIQPNRLVVRGGAEARPIGQGAYGVVYEGILDGFKPVAIKFLHPGNRPIHLSTRARFMGEVDLLRACRDKNVVDFKGAWVQQDPDLVYMVTELMETDLMRAIAEDQASASGSTPGIGSTPAVSRQLGWYGRGPSIALDVLQGLHYLHANNVIHLDIKSANILLARDGTAKIADVGLARTLSQSALRDHHREGTLAWQSPEMILGEPASFSADMWSFGVILLEVVNAQMPERGHYSTPIVPEQCPQDIADLIQKCMLPDPTKRPSTLEAIRIVAPYTDRGELLTSGSNLISQTTSPTVTTTASTKPDTSKTEATLTTSSE</sequence>
<dbReference type="SMART" id="SM00220">
    <property type="entry name" value="S_TKc"/>
    <property type="match status" value="1"/>
</dbReference>
<dbReference type="InterPro" id="IPR008271">
    <property type="entry name" value="Ser/Thr_kinase_AS"/>
</dbReference>
<keyword evidence="7" id="KW-0812">Transmembrane</keyword>
<dbReference type="PROSITE" id="PS00108">
    <property type="entry name" value="PROTEIN_KINASE_ST"/>
    <property type="match status" value="1"/>
</dbReference>
<feature type="transmembrane region" description="Helical" evidence="7">
    <location>
        <begin position="301"/>
        <end position="324"/>
    </location>
</feature>
<dbReference type="InterPro" id="IPR000719">
    <property type="entry name" value="Prot_kinase_dom"/>
</dbReference>
<feature type="region of interest" description="Disordered" evidence="6">
    <location>
        <begin position="339"/>
        <end position="372"/>
    </location>
</feature>
<gene>
    <name evidence="9" type="ORF">WJX73_008959</name>
</gene>
<dbReference type="Proteomes" id="UP001465755">
    <property type="component" value="Unassembled WGS sequence"/>
</dbReference>
<dbReference type="InterPro" id="IPR017441">
    <property type="entry name" value="Protein_kinase_ATP_BS"/>
</dbReference>
<organism evidence="9 10">
    <name type="scientific">Symbiochloris irregularis</name>
    <dbReference type="NCBI Taxonomy" id="706552"/>
    <lineage>
        <taxon>Eukaryota</taxon>
        <taxon>Viridiplantae</taxon>
        <taxon>Chlorophyta</taxon>
        <taxon>core chlorophytes</taxon>
        <taxon>Trebouxiophyceae</taxon>
        <taxon>Trebouxiales</taxon>
        <taxon>Trebouxiaceae</taxon>
        <taxon>Symbiochloris</taxon>
    </lineage>
</organism>
<feature type="compositionally biased region" description="Low complexity" evidence="6">
    <location>
        <begin position="717"/>
        <end position="732"/>
    </location>
</feature>
<dbReference type="PANTHER" id="PTHR44329:SF261">
    <property type="entry name" value="ZINC FINGER CONTAINING PROTEIN KINASE-RELATED"/>
    <property type="match status" value="1"/>
</dbReference>
<comment type="caution">
    <text evidence="9">The sequence shown here is derived from an EMBL/GenBank/DDBJ whole genome shotgun (WGS) entry which is preliminary data.</text>
</comment>
<keyword evidence="10" id="KW-1185">Reference proteome</keyword>
<evidence type="ECO:0000256" key="2">
    <source>
        <dbReference type="ARBA" id="ARBA00022741"/>
    </source>
</evidence>
<evidence type="ECO:0000259" key="8">
    <source>
        <dbReference type="PROSITE" id="PS50011"/>
    </source>
</evidence>
<evidence type="ECO:0000256" key="5">
    <source>
        <dbReference type="PROSITE-ProRule" id="PRU10141"/>
    </source>
</evidence>
<dbReference type="Gene3D" id="1.10.510.10">
    <property type="entry name" value="Transferase(Phosphotransferase) domain 1"/>
    <property type="match status" value="1"/>
</dbReference>
<dbReference type="InterPro" id="IPR051681">
    <property type="entry name" value="Ser/Thr_Kinases-Pseudokinases"/>
</dbReference>
<keyword evidence="7" id="KW-0472">Membrane</keyword>
<evidence type="ECO:0000313" key="9">
    <source>
        <dbReference type="EMBL" id="KAK9812013.1"/>
    </source>
</evidence>
<dbReference type="GO" id="GO:0004674">
    <property type="term" value="F:protein serine/threonine kinase activity"/>
    <property type="evidence" value="ECO:0007669"/>
    <property type="project" value="TreeGrafter"/>
</dbReference>
<feature type="domain" description="Protein kinase" evidence="8">
    <location>
        <begin position="439"/>
        <end position="703"/>
    </location>
</feature>
<feature type="transmembrane region" description="Helical" evidence="7">
    <location>
        <begin position="12"/>
        <end position="31"/>
    </location>
</feature>
<feature type="binding site" evidence="5">
    <location>
        <position position="467"/>
    </location>
    <ligand>
        <name>ATP</name>
        <dbReference type="ChEBI" id="CHEBI:30616"/>
    </ligand>
</feature>
<keyword evidence="3" id="KW-0418">Kinase</keyword>
<name>A0AAW1PPU4_9CHLO</name>
<keyword evidence="2 5" id="KW-0547">Nucleotide-binding</keyword>
<keyword evidence="1" id="KW-0808">Transferase</keyword>
<reference evidence="9 10" key="1">
    <citation type="journal article" date="2024" name="Nat. Commun.">
        <title>Phylogenomics reveals the evolutionary origins of lichenization in chlorophyte algae.</title>
        <authorList>
            <person name="Puginier C."/>
            <person name="Libourel C."/>
            <person name="Otte J."/>
            <person name="Skaloud P."/>
            <person name="Haon M."/>
            <person name="Grisel S."/>
            <person name="Petersen M."/>
            <person name="Berrin J.G."/>
            <person name="Delaux P.M."/>
            <person name="Dal Grande F."/>
            <person name="Keller J."/>
        </authorList>
    </citation>
    <scope>NUCLEOTIDE SEQUENCE [LARGE SCALE GENOMIC DNA]</scope>
    <source>
        <strain evidence="9 10">SAG 2036</strain>
    </source>
</reference>
<dbReference type="InterPro" id="IPR011009">
    <property type="entry name" value="Kinase-like_dom_sf"/>
</dbReference>
<evidence type="ECO:0000256" key="4">
    <source>
        <dbReference type="ARBA" id="ARBA00022840"/>
    </source>
</evidence>
<protein>
    <recommendedName>
        <fullName evidence="8">Protein kinase domain-containing protein</fullName>
    </recommendedName>
</protein>
<dbReference type="GO" id="GO:0005524">
    <property type="term" value="F:ATP binding"/>
    <property type="evidence" value="ECO:0007669"/>
    <property type="project" value="UniProtKB-UniRule"/>
</dbReference>
<evidence type="ECO:0000256" key="1">
    <source>
        <dbReference type="ARBA" id="ARBA00022679"/>
    </source>
</evidence>
<dbReference type="Gene3D" id="3.30.200.20">
    <property type="entry name" value="Phosphorylase Kinase, domain 1"/>
    <property type="match status" value="1"/>
</dbReference>
<dbReference type="PROSITE" id="PS50011">
    <property type="entry name" value="PROTEIN_KINASE_DOM"/>
    <property type="match status" value="1"/>
</dbReference>
<dbReference type="EMBL" id="JALJOQ010000010">
    <property type="protein sequence ID" value="KAK9812013.1"/>
    <property type="molecule type" value="Genomic_DNA"/>
</dbReference>
<accession>A0AAW1PPU4</accession>
<dbReference type="PROSITE" id="PS00107">
    <property type="entry name" value="PROTEIN_KINASE_ATP"/>
    <property type="match status" value="1"/>
</dbReference>
<feature type="region of interest" description="Disordered" evidence="6">
    <location>
        <begin position="713"/>
        <end position="746"/>
    </location>
</feature>